<evidence type="ECO:0000256" key="1">
    <source>
        <dbReference type="SAM" id="MobiDB-lite"/>
    </source>
</evidence>
<feature type="compositionally biased region" description="Polar residues" evidence="1">
    <location>
        <begin position="55"/>
        <end position="64"/>
    </location>
</feature>
<keyword evidence="3" id="KW-1185">Reference proteome</keyword>
<dbReference type="AlphaFoldDB" id="A0AA38S898"/>
<protein>
    <submittedName>
        <fullName evidence="2">Uncharacterized protein</fullName>
    </submittedName>
</protein>
<feature type="compositionally biased region" description="Pro residues" evidence="1">
    <location>
        <begin position="17"/>
        <end position="27"/>
    </location>
</feature>
<feature type="compositionally biased region" description="Basic and acidic residues" evidence="1">
    <location>
        <begin position="44"/>
        <end position="54"/>
    </location>
</feature>
<gene>
    <name evidence="2" type="ORF">NKR19_g879</name>
</gene>
<name>A0AA38S898_9PEZI</name>
<dbReference type="EMBL" id="JANBVN010000008">
    <property type="protein sequence ID" value="KAJ9164882.1"/>
    <property type="molecule type" value="Genomic_DNA"/>
</dbReference>
<proteinExistence type="predicted"/>
<dbReference type="Proteomes" id="UP001174691">
    <property type="component" value="Unassembled WGS sequence"/>
</dbReference>
<feature type="compositionally biased region" description="Polar residues" evidence="1">
    <location>
        <begin position="1"/>
        <end position="13"/>
    </location>
</feature>
<organism evidence="2 3">
    <name type="scientific">Coniochaeta hoffmannii</name>
    <dbReference type="NCBI Taxonomy" id="91930"/>
    <lineage>
        <taxon>Eukaryota</taxon>
        <taxon>Fungi</taxon>
        <taxon>Dikarya</taxon>
        <taxon>Ascomycota</taxon>
        <taxon>Pezizomycotina</taxon>
        <taxon>Sordariomycetes</taxon>
        <taxon>Sordariomycetidae</taxon>
        <taxon>Coniochaetales</taxon>
        <taxon>Coniochaetaceae</taxon>
        <taxon>Coniochaeta</taxon>
    </lineage>
</organism>
<evidence type="ECO:0000313" key="3">
    <source>
        <dbReference type="Proteomes" id="UP001174691"/>
    </source>
</evidence>
<sequence>MATNSGRGNSVGSEDNPPTPDLHPPPVSDEFKKEVQDAEAGDATGKREAGHDESSSLPATSVATGEQAEKVIRTAADMGGK</sequence>
<feature type="region of interest" description="Disordered" evidence="1">
    <location>
        <begin position="1"/>
        <end position="68"/>
    </location>
</feature>
<accession>A0AA38S898</accession>
<evidence type="ECO:0000313" key="2">
    <source>
        <dbReference type="EMBL" id="KAJ9164882.1"/>
    </source>
</evidence>
<comment type="caution">
    <text evidence="2">The sequence shown here is derived from an EMBL/GenBank/DDBJ whole genome shotgun (WGS) entry which is preliminary data.</text>
</comment>
<reference evidence="2" key="1">
    <citation type="submission" date="2022-07" db="EMBL/GenBank/DDBJ databases">
        <title>Fungi with potential for degradation of polypropylene.</title>
        <authorList>
            <person name="Gostincar C."/>
        </authorList>
    </citation>
    <scope>NUCLEOTIDE SEQUENCE</scope>
    <source>
        <strain evidence="2">EXF-13287</strain>
    </source>
</reference>